<accession>A0ABW6RS16</accession>
<sequence length="41" mass="4519">MHIRGGGVSGSYPGGRAAERFDGRYQRPALWQRCREQAAVA</sequence>
<dbReference type="RefSeq" id="WP_281032995.1">
    <property type="nucleotide sequence ID" value="NZ_JBIAQY010000001.1"/>
</dbReference>
<name>A0ABW6RS16_9NOCA</name>
<evidence type="ECO:0000313" key="2">
    <source>
        <dbReference type="Proteomes" id="UP001601992"/>
    </source>
</evidence>
<dbReference type="EMBL" id="JBIAQY010000001">
    <property type="protein sequence ID" value="MFF3566778.1"/>
    <property type="molecule type" value="Genomic_DNA"/>
</dbReference>
<dbReference type="Proteomes" id="UP001601992">
    <property type="component" value="Unassembled WGS sequence"/>
</dbReference>
<proteinExistence type="predicted"/>
<reference evidence="1 2" key="1">
    <citation type="submission" date="2024-10" db="EMBL/GenBank/DDBJ databases">
        <title>The Natural Products Discovery Center: Release of the First 8490 Sequenced Strains for Exploring Actinobacteria Biosynthetic Diversity.</title>
        <authorList>
            <person name="Kalkreuter E."/>
            <person name="Kautsar S.A."/>
            <person name="Yang D."/>
            <person name="Bader C.D."/>
            <person name="Teijaro C.N."/>
            <person name="Fluegel L."/>
            <person name="Davis C.M."/>
            <person name="Simpson J.R."/>
            <person name="Lauterbach L."/>
            <person name="Steele A.D."/>
            <person name="Gui C."/>
            <person name="Meng S."/>
            <person name="Li G."/>
            <person name="Viehrig K."/>
            <person name="Ye F."/>
            <person name="Su P."/>
            <person name="Kiefer A.F."/>
            <person name="Nichols A."/>
            <person name="Cepeda A.J."/>
            <person name="Yan W."/>
            <person name="Fan B."/>
            <person name="Jiang Y."/>
            <person name="Adhikari A."/>
            <person name="Zheng C.-J."/>
            <person name="Schuster L."/>
            <person name="Cowan T.M."/>
            <person name="Smanski M.J."/>
            <person name="Chevrette M.G."/>
            <person name="De Carvalho L.P.S."/>
            <person name="Shen B."/>
        </authorList>
    </citation>
    <scope>NUCLEOTIDE SEQUENCE [LARGE SCALE GENOMIC DNA]</scope>
    <source>
        <strain evidence="1 2">NPDC002593</strain>
    </source>
</reference>
<gene>
    <name evidence="1" type="ORF">ACFYXQ_03240</name>
</gene>
<comment type="caution">
    <text evidence="1">The sequence shown here is derived from an EMBL/GenBank/DDBJ whole genome shotgun (WGS) entry which is preliminary data.</text>
</comment>
<organism evidence="1 2">
    <name type="scientific">Nocardia jiangxiensis</name>
    <dbReference type="NCBI Taxonomy" id="282685"/>
    <lineage>
        <taxon>Bacteria</taxon>
        <taxon>Bacillati</taxon>
        <taxon>Actinomycetota</taxon>
        <taxon>Actinomycetes</taxon>
        <taxon>Mycobacteriales</taxon>
        <taxon>Nocardiaceae</taxon>
        <taxon>Nocardia</taxon>
    </lineage>
</organism>
<evidence type="ECO:0000313" key="1">
    <source>
        <dbReference type="EMBL" id="MFF3566778.1"/>
    </source>
</evidence>
<keyword evidence="2" id="KW-1185">Reference proteome</keyword>
<protein>
    <submittedName>
        <fullName evidence="1">Uncharacterized protein</fullName>
    </submittedName>
</protein>